<evidence type="ECO:0000256" key="2">
    <source>
        <dbReference type="ARBA" id="ARBA00022475"/>
    </source>
</evidence>
<keyword evidence="4 11" id="KW-1133">Transmembrane helix</keyword>
<keyword evidence="2" id="KW-1003">Cell membrane</keyword>
<feature type="transmembrane region" description="Helical" evidence="11">
    <location>
        <begin position="179"/>
        <end position="204"/>
    </location>
</feature>
<feature type="region of interest" description="Disordered" evidence="10">
    <location>
        <begin position="266"/>
        <end position="345"/>
    </location>
</feature>
<dbReference type="SUPFAM" id="SSF81321">
    <property type="entry name" value="Family A G protein-coupled receptor-like"/>
    <property type="match status" value="1"/>
</dbReference>
<feature type="transmembrane region" description="Helical" evidence="11">
    <location>
        <begin position="44"/>
        <end position="64"/>
    </location>
</feature>
<protein>
    <recommendedName>
        <fullName evidence="12">G-protein coupled receptors family 1 profile domain-containing protein</fullName>
    </recommendedName>
</protein>
<evidence type="ECO:0000256" key="4">
    <source>
        <dbReference type="ARBA" id="ARBA00022989"/>
    </source>
</evidence>
<evidence type="ECO:0000256" key="8">
    <source>
        <dbReference type="ARBA" id="ARBA00023224"/>
    </source>
</evidence>
<keyword evidence="3 9" id="KW-0812">Transmembrane</keyword>
<dbReference type="CDD" id="cd15331">
    <property type="entry name" value="7tmA_5-HT1A_invertebrates"/>
    <property type="match status" value="1"/>
</dbReference>
<comment type="subcellular location">
    <subcellularLocation>
        <location evidence="1">Cell membrane</location>
        <topology evidence="1">Multi-pass membrane protein</topology>
    </subcellularLocation>
</comment>
<dbReference type="InterPro" id="IPR000276">
    <property type="entry name" value="GPCR_Rhodpsn"/>
</dbReference>
<reference evidence="13" key="1">
    <citation type="submission" date="2024-06" db="EMBL/GenBank/DDBJ databases">
        <authorList>
            <person name="Liu X."/>
            <person name="Lenzi L."/>
            <person name="Haldenby T S."/>
            <person name="Uol C."/>
        </authorList>
    </citation>
    <scope>NUCLEOTIDE SEQUENCE</scope>
</reference>
<keyword evidence="7 9" id="KW-0675">Receptor</keyword>
<evidence type="ECO:0000256" key="10">
    <source>
        <dbReference type="SAM" id="MobiDB-lite"/>
    </source>
</evidence>
<evidence type="ECO:0000256" key="3">
    <source>
        <dbReference type="ARBA" id="ARBA00022692"/>
    </source>
</evidence>
<keyword evidence="5 9" id="KW-0297">G-protein coupled receptor</keyword>
<dbReference type="GO" id="GO:0004930">
    <property type="term" value="F:G protein-coupled receptor activity"/>
    <property type="evidence" value="ECO:0007669"/>
    <property type="project" value="UniProtKB-KW"/>
</dbReference>
<feature type="compositionally biased region" description="Basic residues" evidence="10">
    <location>
        <begin position="520"/>
        <end position="542"/>
    </location>
</feature>
<feature type="compositionally biased region" description="Basic and acidic residues" evidence="10">
    <location>
        <begin position="271"/>
        <end position="281"/>
    </location>
</feature>
<gene>
    <name evidence="13" type="ORF">CDAUBV1_LOCUS2266</name>
</gene>
<evidence type="ECO:0000259" key="12">
    <source>
        <dbReference type="PROSITE" id="PS50262"/>
    </source>
</evidence>
<feature type="compositionally biased region" description="Low complexity" evidence="10">
    <location>
        <begin position="293"/>
        <end position="308"/>
    </location>
</feature>
<dbReference type="PANTHER" id="PTHR24248:SF200">
    <property type="entry name" value="5-HYDROXYTRYPTAMINE RECEPTOR 1B-LIKE ISOFORM X1"/>
    <property type="match status" value="1"/>
</dbReference>
<dbReference type="PROSITE" id="PS50262">
    <property type="entry name" value="G_PROTEIN_RECEP_F1_2"/>
    <property type="match status" value="1"/>
</dbReference>
<comment type="similarity">
    <text evidence="9">Belongs to the G-protein coupled receptor 1 family.</text>
</comment>
<evidence type="ECO:0000256" key="9">
    <source>
        <dbReference type="RuleBase" id="RU000688"/>
    </source>
</evidence>
<accession>A0AAV2SZN5</accession>
<name>A0AAV2SZN5_CALDB</name>
<feature type="region of interest" description="Disordered" evidence="10">
    <location>
        <begin position="512"/>
        <end position="572"/>
    </location>
</feature>
<dbReference type="Gene3D" id="1.20.1070.10">
    <property type="entry name" value="Rhodopsin 7-helix transmembrane proteins"/>
    <property type="match status" value="1"/>
</dbReference>
<keyword evidence="6 11" id="KW-0472">Membrane</keyword>
<sequence length="707" mass="79383">MERCQLESLTFLTLEPIEVPYLDAIGYSLVNLWQFSSSWLESGVSNYLIASLAVADLMVATLPMPLSAINEVSDHWWLGEALCDFWVCSDVLCCTASILHLVGIAMDRYWAVTNAEYIRRRTAKRICLMIGMFWLLSIAISIPARFNWTRLTESTSFDTRSNITRADHSNKACLINQEYGYTIFSTVGAFYMPMLFMVGIYARIYQVARARIRRANFKKHTDHSIDSNGSTVTNSPTEKSVLCNNACRYCAICCLSFKRNKHTNGVVKNPVHHDMTSKPQDHSAQSPDKAISQTGETETLQVQTETLTSKSRQNHNSSELPHTVSSSKPTLHHLDGTPPKHQDKRTVCKLKADSYLESSPENNGQGMAYENPSRLHMHGNSSIEYTQYVSSSHHFCHFHRNLWNGTSNSAPPSLCAYSRVCNSWSTLFDSEGSCASNSERSDSIGWSSSYSINFRQPVQTRMNSEPGKSLPPAGLYARLKTLIVRKSYSVHNNPVSTKELKQTEIRKDKVKRGINTNGGKVKKSSLPKRRLSHTYSNRHRTMTTREPAPTTDSSQTEEEAGNYLEGKSGARCPVHKPHLEEVIEQEEYSKGKSNLEARLKSTVPGVKKLATVTAMMKRERLEIKREPVNNSGLPLPRITLDSLQRIYPVSGDLTSRCNEGHAPEFANGLGKYRASLSRIIMSITHEESLSAGVNLWIQIKKIDTIKV</sequence>
<feature type="transmembrane region" description="Helical" evidence="11">
    <location>
        <begin position="84"/>
        <end position="105"/>
    </location>
</feature>
<dbReference type="Pfam" id="PF00001">
    <property type="entry name" value="7tm_1"/>
    <property type="match status" value="1"/>
</dbReference>
<dbReference type="PROSITE" id="PS00237">
    <property type="entry name" value="G_PROTEIN_RECEP_F1_1"/>
    <property type="match status" value="1"/>
</dbReference>
<feature type="compositionally biased region" description="Basic and acidic residues" evidence="10">
    <location>
        <begin position="332"/>
        <end position="345"/>
    </location>
</feature>
<evidence type="ECO:0000313" key="13">
    <source>
        <dbReference type="EMBL" id="CAL5130389.1"/>
    </source>
</evidence>
<keyword evidence="8 9" id="KW-0807">Transducer</keyword>
<feature type="domain" description="G-protein coupled receptors family 1 profile" evidence="12">
    <location>
        <begin position="26"/>
        <end position="209"/>
    </location>
</feature>
<dbReference type="GO" id="GO:0005886">
    <property type="term" value="C:plasma membrane"/>
    <property type="evidence" value="ECO:0007669"/>
    <property type="project" value="UniProtKB-SubCell"/>
</dbReference>
<dbReference type="PRINTS" id="PR00237">
    <property type="entry name" value="GPCRRHODOPSN"/>
</dbReference>
<evidence type="ECO:0000256" key="6">
    <source>
        <dbReference type="ARBA" id="ARBA00023136"/>
    </source>
</evidence>
<dbReference type="GO" id="GO:0043410">
    <property type="term" value="P:positive regulation of MAPK cascade"/>
    <property type="evidence" value="ECO:0007669"/>
    <property type="project" value="TreeGrafter"/>
</dbReference>
<evidence type="ECO:0000256" key="1">
    <source>
        <dbReference type="ARBA" id="ARBA00004651"/>
    </source>
</evidence>
<evidence type="ECO:0000256" key="7">
    <source>
        <dbReference type="ARBA" id="ARBA00023170"/>
    </source>
</evidence>
<organism evidence="13 14">
    <name type="scientific">Calicophoron daubneyi</name>
    <name type="common">Rumen fluke</name>
    <name type="synonym">Paramphistomum daubneyi</name>
    <dbReference type="NCBI Taxonomy" id="300641"/>
    <lineage>
        <taxon>Eukaryota</taxon>
        <taxon>Metazoa</taxon>
        <taxon>Spiralia</taxon>
        <taxon>Lophotrochozoa</taxon>
        <taxon>Platyhelminthes</taxon>
        <taxon>Trematoda</taxon>
        <taxon>Digenea</taxon>
        <taxon>Plagiorchiida</taxon>
        <taxon>Pronocephalata</taxon>
        <taxon>Paramphistomoidea</taxon>
        <taxon>Paramphistomidae</taxon>
        <taxon>Calicophoron</taxon>
    </lineage>
</organism>
<dbReference type="PANTHER" id="PTHR24248">
    <property type="entry name" value="ADRENERGIC RECEPTOR-RELATED G-PROTEIN COUPLED RECEPTOR"/>
    <property type="match status" value="1"/>
</dbReference>
<evidence type="ECO:0000256" key="11">
    <source>
        <dbReference type="SAM" id="Phobius"/>
    </source>
</evidence>
<dbReference type="EMBL" id="CAXLJL010000064">
    <property type="protein sequence ID" value="CAL5130389.1"/>
    <property type="molecule type" value="Genomic_DNA"/>
</dbReference>
<dbReference type="Proteomes" id="UP001497525">
    <property type="component" value="Unassembled WGS sequence"/>
</dbReference>
<proteinExistence type="inferred from homology"/>
<evidence type="ECO:0000313" key="14">
    <source>
        <dbReference type="Proteomes" id="UP001497525"/>
    </source>
</evidence>
<feature type="compositionally biased region" description="Polar residues" evidence="10">
    <location>
        <begin position="309"/>
        <end position="329"/>
    </location>
</feature>
<comment type="caution">
    <text evidence="13">The sequence shown here is derived from an EMBL/GenBank/DDBJ whole genome shotgun (WGS) entry which is preliminary data.</text>
</comment>
<dbReference type="InterPro" id="IPR017452">
    <property type="entry name" value="GPCR_Rhodpsn_7TM"/>
</dbReference>
<dbReference type="AlphaFoldDB" id="A0AAV2SZN5"/>
<evidence type="ECO:0000256" key="5">
    <source>
        <dbReference type="ARBA" id="ARBA00023040"/>
    </source>
</evidence>
<dbReference type="GO" id="GO:0071880">
    <property type="term" value="P:adenylate cyclase-activating adrenergic receptor signaling pathway"/>
    <property type="evidence" value="ECO:0007669"/>
    <property type="project" value="TreeGrafter"/>
</dbReference>
<feature type="transmembrane region" description="Helical" evidence="11">
    <location>
        <begin position="126"/>
        <end position="146"/>
    </location>
</feature>